<evidence type="ECO:0000256" key="3">
    <source>
        <dbReference type="ARBA" id="ARBA00022552"/>
    </source>
</evidence>
<keyword evidence="8" id="KW-1185">Reference proteome</keyword>
<feature type="domain" description="Exoribonuclease phosphorolytic" evidence="6">
    <location>
        <begin position="22"/>
        <end position="114"/>
    </location>
</feature>
<evidence type="ECO:0000256" key="1">
    <source>
        <dbReference type="ARBA" id="ARBA00004123"/>
    </source>
</evidence>
<dbReference type="STRING" id="81972.D7LE61"/>
<evidence type="ECO:0000259" key="6">
    <source>
        <dbReference type="Pfam" id="PF01138"/>
    </source>
</evidence>
<dbReference type="Gene3D" id="3.30.230.70">
    <property type="entry name" value="GHMP Kinase, N-terminal domain"/>
    <property type="match status" value="1"/>
</dbReference>
<keyword evidence="4" id="KW-0271">Exosome</keyword>
<dbReference type="GO" id="GO:0005730">
    <property type="term" value="C:nucleolus"/>
    <property type="evidence" value="ECO:0007669"/>
    <property type="project" value="TreeGrafter"/>
</dbReference>
<dbReference type="Proteomes" id="UP000008694">
    <property type="component" value="Unassembled WGS sequence"/>
</dbReference>
<keyword evidence="5" id="KW-0539">Nucleus</keyword>
<organism evidence="8">
    <name type="scientific">Arabidopsis lyrata subsp. lyrata</name>
    <name type="common">Lyre-leaved rock-cress</name>
    <dbReference type="NCBI Taxonomy" id="81972"/>
    <lineage>
        <taxon>Eukaryota</taxon>
        <taxon>Viridiplantae</taxon>
        <taxon>Streptophyta</taxon>
        <taxon>Embryophyta</taxon>
        <taxon>Tracheophyta</taxon>
        <taxon>Spermatophyta</taxon>
        <taxon>Magnoliopsida</taxon>
        <taxon>eudicotyledons</taxon>
        <taxon>Gunneridae</taxon>
        <taxon>Pentapetalae</taxon>
        <taxon>rosids</taxon>
        <taxon>malvids</taxon>
        <taxon>Brassicales</taxon>
        <taxon>Brassicaceae</taxon>
        <taxon>Camelineae</taxon>
        <taxon>Arabidopsis</taxon>
    </lineage>
</organism>
<dbReference type="GO" id="GO:0000176">
    <property type="term" value="C:nuclear exosome (RNase complex)"/>
    <property type="evidence" value="ECO:0007669"/>
    <property type="project" value="TreeGrafter"/>
</dbReference>
<gene>
    <name evidence="7" type="ORF">ARALYDRAFT_668162</name>
</gene>
<dbReference type="GO" id="GO:0071028">
    <property type="term" value="P:nuclear mRNA surveillance"/>
    <property type="evidence" value="ECO:0007669"/>
    <property type="project" value="TreeGrafter"/>
</dbReference>
<dbReference type="InterPro" id="IPR027408">
    <property type="entry name" value="PNPase/RNase_PH_dom_sf"/>
</dbReference>
<dbReference type="GO" id="GO:0000177">
    <property type="term" value="C:cytoplasmic exosome (RNase complex)"/>
    <property type="evidence" value="ECO:0007669"/>
    <property type="project" value="TreeGrafter"/>
</dbReference>
<dbReference type="GO" id="GO:0071051">
    <property type="term" value="P:poly(A)-dependent snoRNA 3'-end processing"/>
    <property type="evidence" value="ECO:0007669"/>
    <property type="project" value="TreeGrafter"/>
</dbReference>
<dbReference type="InterPro" id="IPR020568">
    <property type="entry name" value="Ribosomal_Su5_D2-typ_SF"/>
</dbReference>
<dbReference type="SUPFAM" id="SSF54211">
    <property type="entry name" value="Ribosomal protein S5 domain 2-like"/>
    <property type="match status" value="1"/>
</dbReference>
<dbReference type="Pfam" id="PF01138">
    <property type="entry name" value="RNase_PH"/>
    <property type="match status" value="1"/>
</dbReference>
<dbReference type="AlphaFoldDB" id="D7LE61"/>
<evidence type="ECO:0000313" key="7">
    <source>
        <dbReference type="EMBL" id="EFH57063.1"/>
    </source>
</evidence>
<evidence type="ECO:0000313" key="8">
    <source>
        <dbReference type="Proteomes" id="UP000008694"/>
    </source>
</evidence>
<evidence type="ECO:0000256" key="5">
    <source>
        <dbReference type="ARBA" id="ARBA00023242"/>
    </source>
</evidence>
<dbReference type="EMBL" id="GL348716">
    <property type="protein sequence ID" value="EFH57063.1"/>
    <property type="molecule type" value="Genomic_DNA"/>
</dbReference>
<name>D7LE61_ARALL</name>
<sequence length="140" mass="16023">MSNLICWIDKQVRNQLSVIRSTGDRRYEKGDTKVLAAVYGPKAGTKKNENDEKACFEVIWKPKTGQIGKVEKEYEMILKRTMQSICVLTVNPNTTTSVIIQVVHDDGSISFLCSLPLGKHLLMLSQTHIIRYKQCRFEYL</sequence>
<proteinExistence type="inferred from homology"/>
<comment type="subcellular location">
    <subcellularLocation>
        <location evidence="1">Nucleus</location>
    </subcellularLocation>
</comment>
<dbReference type="PANTHER" id="PTHR11953:SF1">
    <property type="entry name" value="EXOSOME COMPLEX COMPONENT RRP46"/>
    <property type="match status" value="1"/>
</dbReference>
<dbReference type="GO" id="GO:0006364">
    <property type="term" value="P:rRNA processing"/>
    <property type="evidence" value="ECO:0007669"/>
    <property type="project" value="UniProtKB-KW"/>
</dbReference>
<reference evidence="8" key="1">
    <citation type="journal article" date="2011" name="Nat. Genet.">
        <title>The Arabidopsis lyrata genome sequence and the basis of rapid genome size change.</title>
        <authorList>
            <person name="Hu T.T."/>
            <person name="Pattyn P."/>
            <person name="Bakker E.G."/>
            <person name="Cao J."/>
            <person name="Cheng J.-F."/>
            <person name="Clark R.M."/>
            <person name="Fahlgren N."/>
            <person name="Fawcett J.A."/>
            <person name="Grimwood J."/>
            <person name="Gundlach H."/>
            <person name="Haberer G."/>
            <person name="Hollister J.D."/>
            <person name="Ossowski S."/>
            <person name="Ottilar R.P."/>
            <person name="Salamov A.A."/>
            <person name="Schneeberger K."/>
            <person name="Spannagl M."/>
            <person name="Wang X."/>
            <person name="Yang L."/>
            <person name="Nasrallah M.E."/>
            <person name="Bergelson J."/>
            <person name="Carrington J.C."/>
            <person name="Gaut B.S."/>
            <person name="Schmutz J."/>
            <person name="Mayer K.F.X."/>
            <person name="Van de Peer Y."/>
            <person name="Grigoriev I.V."/>
            <person name="Nordborg M."/>
            <person name="Weigel D."/>
            <person name="Guo Y.-L."/>
        </authorList>
    </citation>
    <scope>NUCLEOTIDE SEQUENCE [LARGE SCALE GENOMIC DNA]</scope>
    <source>
        <strain evidence="8">cv. MN47</strain>
    </source>
</reference>
<protein>
    <submittedName>
        <fullName evidence="7">Predicted protein</fullName>
    </submittedName>
</protein>
<dbReference type="PANTHER" id="PTHR11953">
    <property type="entry name" value="EXOSOME COMPLEX COMPONENT"/>
    <property type="match status" value="1"/>
</dbReference>
<dbReference type="GO" id="GO:0003723">
    <property type="term" value="F:RNA binding"/>
    <property type="evidence" value="ECO:0007669"/>
    <property type="project" value="TreeGrafter"/>
</dbReference>
<evidence type="ECO:0000256" key="4">
    <source>
        <dbReference type="ARBA" id="ARBA00022835"/>
    </source>
</evidence>
<dbReference type="GO" id="GO:0034475">
    <property type="term" value="P:U4 snRNA 3'-end processing"/>
    <property type="evidence" value="ECO:0007669"/>
    <property type="project" value="TreeGrafter"/>
</dbReference>
<dbReference type="InterPro" id="IPR050080">
    <property type="entry name" value="RNase_PH"/>
</dbReference>
<dbReference type="eggNOG" id="KOG1069">
    <property type="taxonomic scope" value="Eukaryota"/>
</dbReference>
<evidence type="ECO:0000256" key="2">
    <source>
        <dbReference type="ARBA" id="ARBA00006678"/>
    </source>
</evidence>
<dbReference type="HOGENOM" id="CLU_1837830_0_0_1"/>
<dbReference type="GO" id="GO:0016075">
    <property type="term" value="P:rRNA catabolic process"/>
    <property type="evidence" value="ECO:0007669"/>
    <property type="project" value="TreeGrafter"/>
</dbReference>
<keyword evidence="3" id="KW-0698">rRNA processing</keyword>
<accession>D7LE61</accession>
<comment type="similarity">
    <text evidence="2">Belongs to the RNase PH family.</text>
</comment>
<dbReference type="InterPro" id="IPR001247">
    <property type="entry name" value="ExoRNase_PH_dom1"/>
</dbReference>
<dbReference type="Gramene" id="Al_scaffold_0004_881">
    <property type="protein sequence ID" value="Al_scaffold_0004_881"/>
    <property type="gene ID" value="Al_scaffold_0004_881"/>
</dbReference>